<gene>
    <name evidence="1" type="ORF">ACFQGD_02890</name>
</gene>
<dbReference type="CDD" id="cd07812">
    <property type="entry name" value="SRPBCC"/>
    <property type="match status" value="1"/>
</dbReference>
<dbReference type="Gene3D" id="3.30.530.20">
    <property type="match status" value="1"/>
</dbReference>
<reference evidence="2" key="1">
    <citation type="journal article" date="2019" name="Int. J. Syst. Evol. Microbiol.">
        <title>The Global Catalogue of Microorganisms (GCM) 10K type strain sequencing project: providing services to taxonomists for standard genome sequencing and annotation.</title>
        <authorList>
            <consortium name="The Broad Institute Genomics Platform"/>
            <consortium name="The Broad Institute Genome Sequencing Center for Infectious Disease"/>
            <person name="Wu L."/>
            <person name="Ma J."/>
        </authorList>
    </citation>
    <scope>NUCLEOTIDE SEQUENCE [LARGE SCALE GENOMIC DNA]</scope>
    <source>
        <strain evidence="2">KCTC 32255</strain>
    </source>
</reference>
<comment type="caution">
    <text evidence="1">The sequence shown here is derived from an EMBL/GenBank/DDBJ whole genome shotgun (WGS) entry which is preliminary data.</text>
</comment>
<dbReference type="Pfam" id="PF10604">
    <property type="entry name" value="Polyketide_cyc2"/>
    <property type="match status" value="1"/>
</dbReference>
<evidence type="ECO:0000313" key="1">
    <source>
        <dbReference type="EMBL" id="MFC6866083.1"/>
    </source>
</evidence>
<evidence type="ECO:0000313" key="2">
    <source>
        <dbReference type="Proteomes" id="UP001596337"/>
    </source>
</evidence>
<accession>A0ABW2BTC6</accession>
<dbReference type="InterPro" id="IPR023393">
    <property type="entry name" value="START-like_dom_sf"/>
</dbReference>
<dbReference type="RefSeq" id="WP_345407008.1">
    <property type="nucleotide sequence ID" value="NZ_BAABLA010000123.1"/>
</dbReference>
<organism evidence="1 2">
    <name type="scientific">Haloechinothrix salitolerans</name>
    <dbReference type="NCBI Taxonomy" id="926830"/>
    <lineage>
        <taxon>Bacteria</taxon>
        <taxon>Bacillati</taxon>
        <taxon>Actinomycetota</taxon>
        <taxon>Actinomycetes</taxon>
        <taxon>Pseudonocardiales</taxon>
        <taxon>Pseudonocardiaceae</taxon>
        <taxon>Haloechinothrix</taxon>
    </lineage>
</organism>
<dbReference type="SUPFAM" id="SSF55961">
    <property type="entry name" value="Bet v1-like"/>
    <property type="match status" value="1"/>
</dbReference>
<protein>
    <submittedName>
        <fullName evidence="1">SRPBCC family protein</fullName>
    </submittedName>
</protein>
<dbReference type="InterPro" id="IPR019587">
    <property type="entry name" value="Polyketide_cyclase/dehydratase"/>
</dbReference>
<proteinExistence type="predicted"/>
<keyword evidence="2" id="KW-1185">Reference proteome</keyword>
<dbReference type="EMBL" id="JBHSXX010000001">
    <property type="protein sequence ID" value="MFC6866083.1"/>
    <property type="molecule type" value="Genomic_DNA"/>
</dbReference>
<dbReference type="Proteomes" id="UP001596337">
    <property type="component" value="Unassembled WGS sequence"/>
</dbReference>
<sequence>MAEPTAQGSIDIAASPELVYELVSDVENLPEWAAEIERCAWTGGTTGPAVGAKFKGRNEHKKRKWGSLCVVTAADPGREFAFQVRIGGVPSALWRYQIEPTDTGCRVTESTRRLIPRPVTMTVNRLFLGIKDRDRHNQANIERTLTKLKEHAESLAAKRG</sequence>
<name>A0ABW2BTC6_9PSEU</name>